<dbReference type="InterPro" id="IPR000835">
    <property type="entry name" value="HTH_MarR-typ"/>
</dbReference>
<dbReference type="EMBL" id="JAAMOW010000001">
    <property type="protein sequence ID" value="NGY03692.1"/>
    <property type="molecule type" value="Genomic_DNA"/>
</dbReference>
<evidence type="ECO:0000313" key="2">
    <source>
        <dbReference type="EMBL" id="NGY03692.1"/>
    </source>
</evidence>
<accession>A0A6M2BLW8</accession>
<proteinExistence type="predicted"/>
<dbReference type="PANTHER" id="PTHR33164:SF43">
    <property type="entry name" value="HTH-TYPE TRANSCRIPTIONAL REPRESSOR YETL"/>
    <property type="match status" value="1"/>
</dbReference>
<dbReference type="PRINTS" id="PR00598">
    <property type="entry name" value="HTHMARR"/>
</dbReference>
<organism evidence="2 3">
    <name type="scientific">Solimonas terrae</name>
    <dbReference type="NCBI Taxonomy" id="1396819"/>
    <lineage>
        <taxon>Bacteria</taxon>
        <taxon>Pseudomonadati</taxon>
        <taxon>Pseudomonadota</taxon>
        <taxon>Gammaproteobacteria</taxon>
        <taxon>Nevskiales</taxon>
        <taxon>Nevskiaceae</taxon>
        <taxon>Solimonas</taxon>
    </lineage>
</organism>
<name>A0A6M2BLW8_9GAMM</name>
<gene>
    <name evidence="2" type="ORF">G7Y85_02845</name>
</gene>
<sequence length="161" mass="18176">MSSEKPDLASLVPPEFRGHLGFLLSKAHRALLSEIETVFADELSIRHFAILSVLHHRGGLRQTDIAGVIGIDRTTTMKIVDELEQSGMVRRSPHSEDRRANALDLTDKGRAWRERMLPGVIEQEAVFLDSLSEGERTLLQELLLRLVTASFDRKRTNCHQP</sequence>
<dbReference type="GO" id="GO:0003700">
    <property type="term" value="F:DNA-binding transcription factor activity"/>
    <property type="evidence" value="ECO:0007669"/>
    <property type="project" value="InterPro"/>
</dbReference>
<dbReference type="AlphaFoldDB" id="A0A6M2BLW8"/>
<dbReference type="SUPFAM" id="SSF46785">
    <property type="entry name" value="Winged helix' DNA-binding domain"/>
    <property type="match status" value="1"/>
</dbReference>
<keyword evidence="3" id="KW-1185">Reference proteome</keyword>
<dbReference type="PROSITE" id="PS50995">
    <property type="entry name" value="HTH_MARR_2"/>
    <property type="match status" value="1"/>
</dbReference>
<evidence type="ECO:0000313" key="3">
    <source>
        <dbReference type="Proteomes" id="UP000472676"/>
    </source>
</evidence>
<dbReference type="Proteomes" id="UP000472676">
    <property type="component" value="Unassembled WGS sequence"/>
</dbReference>
<feature type="domain" description="HTH marR-type" evidence="1">
    <location>
        <begin position="17"/>
        <end position="148"/>
    </location>
</feature>
<evidence type="ECO:0000259" key="1">
    <source>
        <dbReference type="PROSITE" id="PS50995"/>
    </source>
</evidence>
<dbReference type="RefSeq" id="WP_166251345.1">
    <property type="nucleotide sequence ID" value="NZ_JAAMOW010000001.1"/>
</dbReference>
<dbReference type="InterPro" id="IPR039422">
    <property type="entry name" value="MarR/SlyA-like"/>
</dbReference>
<comment type="caution">
    <text evidence="2">The sequence shown here is derived from an EMBL/GenBank/DDBJ whole genome shotgun (WGS) entry which is preliminary data.</text>
</comment>
<dbReference type="PANTHER" id="PTHR33164">
    <property type="entry name" value="TRANSCRIPTIONAL REGULATOR, MARR FAMILY"/>
    <property type="match status" value="1"/>
</dbReference>
<dbReference type="Pfam" id="PF01047">
    <property type="entry name" value="MarR"/>
    <property type="match status" value="1"/>
</dbReference>
<dbReference type="SMART" id="SM00347">
    <property type="entry name" value="HTH_MARR"/>
    <property type="match status" value="1"/>
</dbReference>
<dbReference type="InterPro" id="IPR036388">
    <property type="entry name" value="WH-like_DNA-bd_sf"/>
</dbReference>
<dbReference type="Gene3D" id="1.10.10.10">
    <property type="entry name" value="Winged helix-like DNA-binding domain superfamily/Winged helix DNA-binding domain"/>
    <property type="match status" value="1"/>
</dbReference>
<reference evidence="2 3" key="1">
    <citation type="journal article" date="2014" name="Int. J. Syst. Evol. Microbiol.">
        <title>Solimonas terrae sp. nov., isolated from soil.</title>
        <authorList>
            <person name="Kim S.J."/>
            <person name="Moon J.Y."/>
            <person name="Weon H.Y."/>
            <person name="Ahn J.H."/>
            <person name="Chen W.M."/>
            <person name="Kwon S.W."/>
        </authorList>
    </citation>
    <scope>NUCLEOTIDE SEQUENCE [LARGE SCALE GENOMIC DNA]</scope>
    <source>
        <strain evidence="2 3">KIS83-12</strain>
    </source>
</reference>
<dbReference type="InterPro" id="IPR036390">
    <property type="entry name" value="WH_DNA-bd_sf"/>
</dbReference>
<protein>
    <submittedName>
        <fullName evidence="2">MarR family transcriptional regulator</fullName>
    </submittedName>
</protein>
<dbReference type="GO" id="GO:0006950">
    <property type="term" value="P:response to stress"/>
    <property type="evidence" value="ECO:0007669"/>
    <property type="project" value="TreeGrafter"/>
</dbReference>